<dbReference type="EMBL" id="CP015878">
    <property type="protein sequence ID" value="ANI16060.1"/>
    <property type="molecule type" value="Genomic_DNA"/>
</dbReference>
<dbReference type="AlphaFoldDB" id="A0A1A9KG09"/>
<gene>
    <name evidence="2" type="ORF">A9C11_19670</name>
</gene>
<dbReference type="RefSeq" id="WP_058071317.1">
    <property type="nucleotide sequence ID" value="NZ_BDGS01000001.1"/>
</dbReference>
<keyword evidence="1" id="KW-0472">Membrane</keyword>
<evidence type="ECO:0000256" key="1">
    <source>
        <dbReference type="SAM" id="Phobius"/>
    </source>
</evidence>
<reference evidence="2 3" key="1">
    <citation type="submission" date="2016-05" db="EMBL/GenBank/DDBJ databases">
        <title>Genome Sequence of Pseudomonas citronellolis Strain SJTE-3, an Estrogens and Persistent Organic Pollutants degradation strain.</title>
        <authorList>
            <person name="Liang R."/>
        </authorList>
    </citation>
    <scope>NUCLEOTIDE SEQUENCE [LARGE SCALE GENOMIC DNA]</scope>
    <source>
        <strain evidence="2 3">SJTE-3</strain>
    </source>
</reference>
<sequence>MYLQKRLGMTPLQSGCTAMAATLGVIVFNLGVSAWSRRLLKRGVPVQTAQVRLLVVCALLGLRLIAPERTRQVLHGSAATDLPATA</sequence>
<keyword evidence="1" id="KW-1133">Transmembrane helix</keyword>
<protein>
    <submittedName>
        <fullName evidence="2">Uncharacterized protein</fullName>
    </submittedName>
</protein>
<evidence type="ECO:0000313" key="3">
    <source>
        <dbReference type="Proteomes" id="UP000077748"/>
    </source>
</evidence>
<dbReference type="Proteomes" id="UP000077748">
    <property type="component" value="Chromosome"/>
</dbReference>
<keyword evidence="1" id="KW-0812">Transmembrane</keyword>
<name>A0A1A9KG09_9PSED</name>
<evidence type="ECO:0000313" key="2">
    <source>
        <dbReference type="EMBL" id="ANI16060.1"/>
    </source>
</evidence>
<organism evidence="2 3">
    <name type="scientific">Pseudomonas citronellolis</name>
    <dbReference type="NCBI Taxonomy" id="53408"/>
    <lineage>
        <taxon>Bacteria</taxon>
        <taxon>Pseudomonadati</taxon>
        <taxon>Pseudomonadota</taxon>
        <taxon>Gammaproteobacteria</taxon>
        <taxon>Pseudomonadales</taxon>
        <taxon>Pseudomonadaceae</taxon>
        <taxon>Pseudomonas</taxon>
    </lineage>
</organism>
<feature type="transmembrane region" description="Helical" evidence="1">
    <location>
        <begin position="12"/>
        <end position="35"/>
    </location>
</feature>
<proteinExistence type="predicted"/>
<accession>A0A1A9KG09</accession>